<evidence type="ECO:0000313" key="3">
    <source>
        <dbReference type="Proteomes" id="UP001595886"/>
    </source>
</evidence>
<evidence type="ECO:0000256" key="1">
    <source>
        <dbReference type="SAM" id="Phobius"/>
    </source>
</evidence>
<keyword evidence="3" id="KW-1185">Reference proteome</keyword>
<protein>
    <recommendedName>
        <fullName evidence="4">Transmembrane protein</fullName>
    </recommendedName>
</protein>
<sequence>MPSLPRHLREFASRREAWLVLARNAVPVVGVYAFGWSAPLAVFNYWFDGLSALAAIVAALVPRALRETRSRGDGALRQWAGGILVWLVLVGVLGLPYWLVLMPLHDLLLSPELLGQLVHSPQLLLTFAAIAAMHAWNAFDAGYDAMPETELKQRVRWDVYLLVLRAVAMFMMASSALVVFLVPAMALLLSYFEIWPGRVLTVMFGDASRLHEDVPGEPAKKRRRRAS</sequence>
<evidence type="ECO:0000313" key="2">
    <source>
        <dbReference type="EMBL" id="MFC4820568.1"/>
    </source>
</evidence>
<feature type="transmembrane region" description="Helical" evidence="1">
    <location>
        <begin position="83"/>
        <end position="101"/>
    </location>
</feature>
<reference evidence="3" key="1">
    <citation type="journal article" date="2019" name="Int. J. Syst. Evol. Microbiol.">
        <title>The Global Catalogue of Microorganisms (GCM) 10K type strain sequencing project: providing services to taxonomists for standard genome sequencing and annotation.</title>
        <authorList>
            <consortium name="The Broad Institute Genomics Platform"/>
            <consortium name="The Broad Institute Genome Sequencing Center for Infectious Disease"/>
            <person name="Wu L."/>
            <person name="Ma J."/>
        </authorList>
    </citation>
    <scope>NUCLEOTIDE SEQUENCE [LARGE SCALE GENOMIC DNA]</scope>
    <source>
        <strain evidence="3">CCUG 30340</strain>
    </source>
</reference>
<name>A0ABV9QT81_9GAMM</name>
<proteinExistence type="predicted"/>
<keyword evidence="1" id="KW-0812">Transmembrane</keyword>
<keyword evidence="1" id="KW-0472">Membrane</keyword>
<feature type="transmembrane region" description="Helical" evidence="1">
    <location>
        <begin position="121"/>
        <end position="139"/>
    </location>
</feature>
<dbReference type="RefSeq" id="WP_380020429.1">
    <property type="nucleotide sequence ID" value="NZ_JBHSHD010000007.1"/>
</dbReference>
<evidence type="ECO:0008006" key="4">
    <source>
        <dbReference type="Google" id="ProtNLM"/>
    </source>
</evidence>
<feature type="transmembrane region" description="Helical" evidence="1">
    <location>
        <begin position="20"/>
        <end position="37"/>
    </location>
</feature>
<comment type="caution">
    <text evidence="2">The sequence shown here is derived from an EMBL/GenBank/DDBJ whole genome shotgun (WGS) entry which is preliminary data.</text>
</comment>
<gene>
    <name evidence="2" type="ORF">ACFO6Q_09545</name>
</gene>
<keyword evidence="1" id="KW-1133">Transmembrane helix</keyword>
<dbReference type="Proteomes" id="UP001595886">
    <property type="component" value="Unassembled WGS sequence"/>
</dbReference>
<feature type="transmembrane region" description="Helical" evidence="1">
    <location>
        <begin position="43"/>
        <end position="62"/>
    </location>
</feature>
<accession>A0ABV9QT81</accession>
<feature type="transmembrane region" description="Helical" evidence="1">
    <location>
        <begin position="159"/>
        <end position="192"/>
    </location>
</feature>
<organism evidence="2 3">
    <name type="scientific">Dokdonella ginsengisoli</name>
    <dbReference type="NCBI Taxonomy" id="363846"/>
    <lineage>
        <taxon>Bacteria</taxon>
        <taxon>Pseudomonadati</taxon>
        <taxon>Pseudomonadota</taxon>
        <taxon>Gammaproteobacteria</taxon>
        <taxon>Lysobacterales</taxon>
        <taxon>Rhodanobacteraceae</taxon>
        <taxon>Dokdonella</taxon>
    </lineage>
</organism>
<dbReference type="EMBL" id="JBHSHD010000007">
    <property type="protein sequence ID" value="MFC4820568.1"/>
    <property type="molecule type" value="Genomic_DNA"/>
</dbReference>